<gene>
    <name evidence="2" type="ORF">IMF26_06890</name>
</gene>
<organism evidence="2">
    <name type="scientific">Candidatus Fermentithermobacillus carboniphilus</name>
    <dbReference type="NCBI Taxonomy" id="3085328"/>
    <lineage>
        <taxon>Bacteria</taxon>
        <taxon>Bacillati</taxon>
        <taxon>Bacillota</taxon>
        <taxon>Candidatus Fermentithermobacillia</taxon>
        <taxon>Candidatus Fermentithermobacillales</taxon>
        <taxon>Candidatus Fermentithermobacillaceae</taxon>
        <taxon>Candidatus Fermentithermobacillus</taxon>
    </lineage>
</organism>
<proteinExistence type="predicted"/>
<dbReference type="InterPro" id="IPR013096">
    <property type="entry name" value="Cupin_2"/>
</dbReference>
<dbReference type="EMBL" id="CP062796">
    <property type="protein sequence ID" value="QUL97822.1"/>
    <property type="molecule type" value="Genomic_DNA"/>
</dbReference>
<feature type="domain" description="Cupin type-2" evidence="1">
    <location>
        <begin position="33"/>
        <end position="99"/>
    </location>
</feature>
<accession>A0AAT9LBY3</accession>
<protein>
    <submittedName>
        <fullName evidence="2">Cupin domain-containing protein</fullName>
    </submittedName>
</protein>
<reference evidence="2" key="2">
    <citation type="journal article" date="2023" name="Biology">
        <title>Prokaryotic Life Associated with Coal-Fire Gas Vents Revealed by Metagenomics.</title>
        <authorList>
            <person name="Kadnikov V.V."/>
            <person name="Mardanov A.V."/>
            <person name="Beletsky A.V."/>
            <person name="Karnachuk O.V."/>
            <person name="Ravin N.V."/>
        </authorList>
    </citation>
    <scope>NUCLEOTIDE SEQUENCE</scope>
    <source>
        <strain evidence="2">Bu02</strain>
    </source>
</reference>
<reference evidence="2" key="1">
    <citation type="submission" date="2020-10" db="EMBL/GenBank/DDBJ databases">
        <authorList>
            <person name="Kadnikov V."/>
            <person name="Beletsky A.V."/>
            <person name="Mardanov A.V."/>
            <person name="Karnachuk O.V."/>
            <person name="Ravin N.V."/>
        </authorList>
    </citation>
    <scope>NUCLEOTIDE SEQUENCE</scope>
    <source>
        <strain evidence="2">Bu02</strain>
    </source>
</reference>
<dbReference type="Gene3D" id="2.60.120.10">
    <property type="entry name" value="Jelly Rolls"/>
    <property type="match status" value="1"/>
</dbReference>
<dbReference type="InterPro" id="IPR011051">
    <property type="entry name" value="RmlC_Cupin_sf"/>
</dbReference>
<evidence type="ECO:0000313" key="2">
    <source>
        <dbReference type="EMBL" id="QUL97822.1"/>
    </source>
</evidence>
<dbReference type="Pfam" id="PF07883">
    <property type="entry name" value="Cupin_2"/>
    <property type="match status" value="1"/>
</dbReference>
<dbReference type="AlphaFoldDB" id="A0AAT9LBY3"/>
<sequence>MEIVKIDQIPVTRSPRGPKVRQVLSHQSVAINEVILEPNEELPPHTTPVDVFFYVRSGSGKVSIGDEEQEVVAGDVIFSPKDIPHGLKSTEGRFSVLVVKTPNPAYGE</sequence>
<dbReference type="PANTHER" id="PTHR37694:SF1">
    <property type="entry name" value="SLR8022 PROTEIN"/>
    <property type="match status" value="1"/>
</dbReference>
<dbReference type="InterPro" id="IPR014710">
    <property type="entry name" value="RmlC-like_jellyroll"/>
</dbReference>
<dbReference type="KEGG" id="fcz:IMF26_06890"/>
<dbReference type="PANTHER" id="PTHR37694">
    <property type="entry name" value="SLR8022 PROTEIN"/>
    <property type="match status" value="1"/>
</dbReference>
<name>A0AAT9LBY3_9FIRM</name>
<dbReference type="SUPFAM" id="SSF51182">
    <property type="entry name" value="RmlC-like cupins"/>
    <property type="match status" value="1"/>
</dbReference>
<evidence type="ECO:0000259" key="1">
    <source>
        <dbReference type="Pfam" id="PF07883"/>
    </source>
</evidence>